<feature type="region of interest" description="Disordered" evidence="1">
    <location>
        <begin position="126"/>
        <end position="169"/>
    </location>
</feature>
<feature type="region of interest" description="Disordered" evidence="1">
    <location>
        <begin position="31"/>
        <end position="65"/>
    </location>
</feature>
<evidence type="ECO:0000313" key="2">
    <source>
        <dbReference type="EMBL" id="KMU85466.1"/>
    </source>
</evidence>
<reference evidence="3" key="1">
    <citation type="journal article" date="2010" name="Genome Res.">
        <title>Population genomic sequencing of Coccidioides fungi reveals recent hybridization and transposon control.</title>
        <authorList>
            <person name="Neafsey D.E."/>
            <person name="Barker B.M."/>
            <person name="Sharpton T.J."/>
            <person name="Stajich J.E."/>
            <person name="Park D.J."/>
            <person name="Whiston E."/>
            <person name="Hung C.-Y."/>
            <person name="McMahan C."/>
            <person name="White J."/>
            <person name="Sykes S."/>
            <person name="Heiman D."/>
            <person name="Young S."/>
            <person name="Zeng Q."/>
            <person name="Abouelleil A."/>
            <person name="Aftuck L."/>
            <person name="Bessette D."/>
            <person name="Brown A."/>
            <person name="FitzGerald M."/>
            <person name="Lui A."/>
            <person name="Macdonald J.P."/>
            <person name="Priest M."/>
            <person name="Orbach M.J."/>
            <person name="Galgiani J.N."/>
            <person name="Kirkland T.N."/>
            <person name="Cole G.T."/>
            <person name="Birren B.W."/>
            <person name="Henn M.R."/>
            <person name="Taylor J.W."/>
            <person name="Rounsley S.D."/>
        </authorList>
    </citation>
    <scope>NUCLEOTIDE SEQUENCE [LARGE SCALE GENOMIC DNA]</scope>
    <source>
        <strain evidence="3">H538.4</strain>
    </source>
</reference>
<proteinExistence type="predicted"/>
<dbReference type="VEuPathDB" id="FungiDB:CIHG_03248"/>
<evidence type="ECO:0000256" key="1">
    <source>
        <dbReference type="SAM" id="MobiDB-lite"/>
    </source>
</evidence>
<dbReference type="AlphaFoldDB" id="A0A0J8RLF8"/>
<sequence>MKIDFEEIRNKEMAFHRLIPQLGILRAPEPQRKLRKATRSPWDPVRPYFGKEGTSRAGRSVDRRVSTLAIPPSASGRRLGFQCSKPETDALPHATESLLIHLGDAPSVGSEPRLWRNIAPRSRDPYRLPRQPFRTLSINSSSIKTQHPARLHKDIPASPHTNWRLEEIP</sequence>
<name>A0A0J8RLF8_COCIT</name>
<feature type="compositionally biased region" description="Polar residues" evidence="1">
    <location>
        <begin position="134"/>
        <end position="145"/>
    </location>
</feature>
<gene>
    <name evidence="2" type="ORF">CIHG_03248</name>
</gene>
<evidence type="ECO:0000313" key="3">
    <source>
        <dbReference type="Proteomes" id="UP000054563"/>
    </source>
</evidence>
<dbReference type="EMBL" id="DS016988">
    <property type="protein sequence ID" value="KMU85466.1"/>
    <property type="molecule type" value="Genomic_DNA"/>
</dbReference>
<accession>A0A0J8RLF8</accession>
<protein>
    <submittedName>
        <fullName evidence="2">Uncharacterized protein</fullName>
    </submittedName>
</protein>
<dbReference type="Proteomes" id="UP000054563">
    <property type="component" value="Unassembled WGS sequence"/>
</dbReference>
<organism evidence="2 3">
    <name type="scientific">Coccidioides immitis H538.4</name>
    <dbReference type="NCBI Taxonomy" id="396776"/>
    <lineage>
        <taxon>Eukaryota</taxon>
        <taxon>Fungi</taxon>
        <taxon>Dikarya</taxon>
        <taxon>Ascomycota</taxon>
        <taxon>Pezizomycotina</taxon>
        <taxon>Eurotiomycetes</taxon>
        <taxon>Eurotiomycetidae</taxon>
        <taxon>Onygenales</taxon>
        <taxon>Onygenaceae</taxon>
        <taxon>Coccidioides</taxon>
    </lineage>
</organism>